<comment type="similarity">
    <text evidence="1 3">Belongs to the UPF0165 family.</text>
</comment>
<reference evidence="4 5" key="1">
    <citation type="journal article" date="2011" name="Stand. Genomic Sci.">
        <title>Complete genome sequence of the hyperthermophilic chemolithoautotroph Pyrolobus fumarii type strain (1A).</title>
        <authorList>
            <person name="Anderson I."/>
            <person name="Goker M."/>
            <person name="Nolan M."/>
            <person name="Lucas S."/>
            <person name="Hammon N."/>
            <person name="Deshpande S."/>
            <person name="Cheng J.F."/>
            <person name="Tapia R."/>
            <person name="Han C."/>
            <person name="Goodwin L."/>
            <person name="Pitluck S."/>
            <person name="Huntemann M."/>
            <person name="Liolios K."/>
            <person name="Ivanova N."/>
            <person name="Pagani I."/>
            <person name="Mavromatis K."/>
            <person name="Ovchinikova G."/>
            <person name="Pati A."/>
            <person name="Chen A."/>
            <person name="Palaniappan K."/>
            <person name="Land M."/>
            <person name="Hauser L."/>
            <person name="Brambilla E.M."/>
            <person name="Huber H."/>
            <person name="Yasawong M."/>
            <person name="Rohde M."/>
            <person name="Spring S."/>
            <person name="Abt B."/>
            <person name="Sikorski J."/>
            <person name="Wirth R."/>
            <person name="Detter J.C."/>
            <person name="Woyke T."/>
            <person name="Bristow J."/>
            <person name="Eisen J.A."/>
            <person name="Markowitz V."/>
            <person name="Hugenholtz P."/>
            <person name="Kyrpides N.C."/>
            <person name="Klenk H.P."/>
            <person name="Lapidus A."/>
        </authorList>
    </citation>
    <scope>NUCLEOTIDE SEQUENCE [LARGE SCALE GENOMIC DNA]</scope>
    <source>
        <strain evidence="5">DSM 11204 / 1A</strain>
    </source>
</reference>
<proteinExistence type="inferred from homology"/>
<dbReference type="HOGENOM" id="CLU_200885_0_0_2"/>
<comment type="function">
    <text evidence="3">Antitoxin component of a type II toxin-antitoxin (TA) system.</text>
</comment>
<keyword evidence="2 3" id="KW-1277">Toxin-antitoxin system</keyword>
<evidence type="ECO:0000256" key="2">
    <source>
        <dbReference type="ARBA" id="ARBA00022649"/>
    </source>
</evidence>
<evidence type="ECO:0000313" key="5">
    <source>
        <dbReference type="Proteomes" id="UP000001037"/>
    </source>
</evidence>
<organism evidence="4 5">
    <name type="scientific">Pyrolobus fumarii (strain DSM 11204 / 1A)</name>
    <dbReference type="NCBI Taxonomy" id="694429"/>
    <lineage>
        <taxon>Archaea</taxon>
        <taxon>Thermoproteota</taxon>
        <taxon>Thermoprotei</taxon>
        <taxon>Desulfurococcales</taxon>
        <taxon>Pyrodictiaceae</taxon>
        <taxon>Pyrolobus</taxon>
    </lineage>
</organism>
<dbReference type="EMBL" id="CP002838">
    <property type="protein sequence ID" value="AEM38205.1"/>
    <property type="molecule type" value="Genomic_DNA"/>
</dbReference>
<name>G0EFN4_PYRF1</name>
<evidence type="ECO:0000256" key="1">
    <source>
        <dbReference type="ARBA" id="ARBA00006615"/>
    </source>
</evidence>
<dbReference type="AlphaFoldDB" id="G0EFN4"/>
<sequence>MEVVEAVYEGGVLRPLRRVNLRDGERVVIVIVRGSGGLAEAIRRLSREYSGVREDPLKSLTGGRR</sequence>
<gene>
    <name evidence="4" type="ordered locus">Pyrfu_0333</name>
</gene>
<protein>
    <recommendedName>
        <fullName evidence="3">Antitoxin</fullName>
    </recommendedName>
</protein>
<dbReference type="Gene3D" id="4.10.1150.10">
    <property type="entry name" value="AF2212/PG0164-like"/>
    <property type="match status" value="1"/>
</dbReference>
<dbReference type="InterPro" id="IPR008203">
    <property type="entry name" value="AF2212-like"/>
</dbReference>
<evidence type="ECO:0000313" key="4">
    <source>
        <dbReference type="EMBL" id="AEM38205.1"/>
    </source>
</evidence>
<dbReference type="Pfam" id="PF01954">
    <property type="entry name" value="AF2212-like"/>
    <property type="match status" value="1"/>
</dbReference>
<dbReference type="InterPro" id="IPR024069">
    <property type="entry name" value="AF2212-like_dom_sf"/>
</dbReference>
<accession>G0EFN4</accession>
<dbReference type="KEGG" id="pfm:Pyrfu_0333"/>
<dbReference type="SUPFAM" id="SSF141694">
    <property type="entry name" value="AF2212/PG0164-like"/>
    <property type="match status" value="1"/>
</dbReference>
<dbReference type="InParanoid" id="G0EFN4"/>
<dbReference type="OrthoDB" id="116241at2157"/>
<evidence type="ECO:0000256" key="3">
    <source>
        <dbReference type="RuleBase" id="RU368051"/>
    </source>
</evidence>
<dbReference type="Proteomes" id="UP000001037">
    <property type="component" value="Chromosome"/>
</dbReference>
<dbReference type="STRING" id="694429.Pyrfu_0333"/>
<keyword evidence="5" id="KW-1185">Reference proteome</keyword>
<dbReference type="eggNOG" id="arCOG07152">
    <property type="taxonomic scope" value="Archaea"/>
</dbReference>